<evidence type="ECO:0000313" key="3">
    <source>
        <dbReference type="Proteomes" id="UP000283530"/>
    </source>
</evidence>
<keyword evidence="3" id="KW-1185">Reference proteome</keyword>
<feature type="domain" description="Aminotransferase-like plant mobile" evidence="1">
    <location>
        <begin position="2"/>
        <end position="207"/>
    </location>
</feature>
<accession>A0A443PVZ9</accession>
<gene>
    <name evidence="2" type="ORF">CKAN_02427500</name>
</gene>
<proteinExistence type="predicted"/>
<dbReference type="EMBL" id="QPKB01000011">
    <property type="protein sequence ID" value="RWR94956.1"/>
    <property type="molecule type" value="Genomic_DNA"/>
</dbReference>
<organism evidence="2 3">
    <name type="scientific">Cinnamomum micranthum f. kanehirae</name>
    <dbReference type="NCBI Taxonomy" id="337451"/>
    <lineage>
        <taxon>Eukaryota</taxon>
        <taxon>Viridiplantae</taxon>
        <taxon>Streptophyta</taxon>
        <taxon>Embryophyta</taxon>
        <taxon>Tracheophyta</taxon>
        <taxon>Spermatophyta</taxon>
        <taxon>Magnoliopsida</taxon>
        <taxon>Magnoliidae</taxon>
        <taxon>Laurales</taxon>
        <taxon>Lauraceae</taxon>
        <taxon>Cinnamomum</taxon>
    </lineage>
</organism>
<dbReference type="GO" id="GO:0010073">
    <property type="term" value="P:meristem maintenance"/>
    <property type="evidence" value="ECO:0007669"/>
    <property type="project" value="InterPro"/>
</dbReference>
<evidence type="ECO:0000313" key="2">
    <source>
        <dbReference type="EMBL" id="RWR94956.1"/>
    </source>
</evidence>
<sequence length="219" mass="25726">MNFDEARTYAWGAAALAYLYRQLGFATWSRVRQIAGYLTLLEAWVFEHFPTCRPNPNRTYIEILPRVHRWVPQRESGDQMSNLQSLREALDDLGAHEVVWDPYREHMTDHPFHEVAYCTGCLKCMDIVEPYHPDRVLRQFGRVQRIPPTPLAPQHATRGATADQYRIAYHYLDQIWGRWHNHLLSLMERGVPVVHPQDCAPNYIEWFLRVSHPIIQNPA</sequence>
<protein>
    <submittedName>
        <fullName evidence="2">Serine/threonine-protein phosphatase 7 long form</fullName>
    </submittedName>
</protein>
<dbReference type="PANTHER" id="PTHR46033:SF8">
    <property type="entry name" value="PROTEIN MAINTENANCE OF MERISTEMS-LIKE"/>
    <property type="match status" value="1"/>
</dbReference>
<dbReference type="PANTHER" id="PTHR46033">
    <property type="entry name" value="PROTEIN MAIN-LIKE 2"/>
    <property type="match status" value="1"/>
</dbReference>
<dbReference type="AlphaFoldDB" id="A0A443PVZ9"/>
<dbReference type="Proteomes" id="UP000283530">
    <property type="component" value="Unassembled WGS sequence"/>
</dbReference>
<dbReference type="Pfam" id="PF10536">
    <property type="entry name" value="PMD"/>
    <property type="match status" value="1"/>
</dbReference>
<dbReference type="InterPro" id="IPR044824">
    <property type="entry name" value="MAIN-like"/>
</dbReference>
<name>A0A443PVZ9_9MAGN</name>
<evidence type="ECO:0000259" key="1">
    <source>
        <dbReference type="Pfam" id="PF10536"/>
    </source>
</evidence>
<dbReference type="OrthoDB" id="1939162at2759"/>
<comment type="caution">
    <text evidence="2">The sequence shown here is derived from an EMBL/GenBank/DDBJ whole genome shotgun (WGS) entry which is preliminary data.</text>
</comment>
<dbReference type="InterPro" id="IPR019557">
    <property type="entry name" value="AminoTfrase-like_pln_mobile"/>
</dbReference>
<reference evidence="2 3" key="1">
    <citation type="journal article" date="2019" name="Nat. Plants">
        <title>Stout camphor tree genome fills gaps in understanding of flowering plant genome evolution.</title>
        <authorList>
            <person name="Chaw S.M."/>
            <person name="Liu Y.C."/>
            <person name="Wu Y.W."/>
            <person name="Wang H.Y."/>
            <person name="Lin C.I."/>
            <person name="Wu C.S."/>
            <person name="Ke H.M."/>
            <person name="Chang L.Y."/>
            <person name="Hsu C.Y."/>
            <person name="Yang H.T."/>
            <person name="Sudianto E."/>
            <person name="Hsu M.H."/>
            <person name="Wu K.P."/>
            <person name="Wang L.N."/>
            <person name="Leebens-Mack J.H."/>
            <person name="Tsai I.J."/>
        </authorList>
    </citation>
    <scope>NUCLEOTIDE SEQUENCE [LARGE SCALE GENOMIC DNA]</scope>
    <source>
        <strain evidence="3">cv. Chaw 1501</strain>
        <tissue evidence="2">Young leaves</tissue>
    </source>
</reference>